<reference evidence="3 4" key="1">
    <citation type="journal article" date="2010" name="Stand. Genomic Sci.">
        <title>Complete genome sequence of Arcobacter nitrofigilis type strain (CI).</title>
        <authorList>
            <person name="Pati A."/>
            <person name="Gronow S."/>
            <person name="Lapidus A."/>
            <person name="Copeland A."/>
            <person name="Glavina Del Rio T."/>
            <person name="Nolan M."/>
            <person name="Lucas S."/>
            <person name="Tice H."/>
            <person name="Cheng J.F."/>
            <person name="Han C."/>
            <person name="Chertkov O."/>
            <person name="Bruce D."/>
            <person name="Tapia R."/>
            <person name="Goodwin L."/>
            <person name="Pitluck S."/>
            <person name="Liolios K."/>
            <person name="Ivanova N."/>
            <person name="Mavromatis K."/>
            <person name="Chen A."/>
            <person name="Palaniappan K."/>
            <person name="Land M."/>
            <person name="Hauser L."/>
            <person name="Chang Y.J."/>
            <person name="Jeffries C.D."/>
            <person name="Detter J.C."/>
            <person name="Rohde M."/>
            <person name="Goker M."/>
            <person name="Bristow J."/>
            <person name="Eisen J.A."/>
            <person name="Markowitz V."/>
            <person name="Hugenholtz P."/>
            <person name="Klenk H.P."/>
            <person name="Kyrpides N.C."/>
        </authorList>
    </citation>
    <scope>NUCLEOTIDE SEQUENCE [LARGE SCALE GENOMIC DNA]</scope>
    <source>
        <strain evidence="4">ATCC 33309 / DSM 7299 / CCUG 15893 / LMG 7604 / NCTC 12251 / CI</strain>
    </source>
</reference>
<dbReference type="PANTHER" id="PTHR45947:SF3">
    <property type="entry name" value="SULFOQUINOVOSYL TRANSFERASE SQD2"/>
    <property type="match status" value="1"/>
</dbReference>
<dbReference type="EMBL" id="CP001999">
    <property type="protein sequence ID" value="ADG94683.1"/>
    <property type="molecule type" value="Genomic_DNA"/>
</dbReference>
<dbReference type="InterPro" id="IPR001296">
    <property type="entry name" value="Glyco_trans_1"/>
</dbReference>
<proteinExistence type="predicted"/>
<dbReference type="AlphaFoldDB" id="D5V7R3"/>
<feature type="domain" description="Glycosyltransferase subfamily 4-like N-terminal" evidence="2">
    <location>
        <begin position="34"/>
        <end position="184"/>
    </location>
</feature>
<gene>
    <name evidence="3" type="ordered locus">Arnit_3035</name>
</gene>
<evidence type="ECO:0000313" key="4">
    <source>
        <dbReference type="Proteomes" id="UP000000939"/>
    </source>
</evidence>
<dbReference type="CAZy" id="GT4">
    <property type="family name" value="Glycosyltransferase Family 4"/>
</dbReference>
<sequence length="405" mass="47254">MNNVNIVLFSDTVYDLNGVSRFLNDFADISKDEFKIITSTKKSAFSQKKSIYNIKPFFRISMPFYKELDLVFPNPFKMAKLLKKLSPHLVHISTPGPVGIIGSILARLYKIPKAGIYHTDFPAYIYKNTNSKIFRYISKYYLRFFYSNFEAIFVRTQEYKSIVMNDLKIDESKIFILKSGINTESFSFSFRDVNIWNDYKIRMNSMKFLYVGRATKEKNIEFLIELFKKVYSLKLNIDLIIVGNGHFLKYKEQLKKYNIHFLGMKLEKELSNIYASSDVFIFPSTTDTLGQVVMEGMSSALPVIVTNKGGPKELVKASNSGFILDIKNDNEWINSVKILYENKNLYKNYSQNSIRFMEDKDIKNSFEDFCDKNKLICENSYFSSITKSKTMLLSFELIYSLHFFI</sequence>
<dbReference type="InterPro" id="IPR028098">
    <property type="entry name" value="Glyco_trans_4-like_N"/>
</dbReference>
<name>D5V7R3_ARCNC</name>
<dbReference type="GO" id="GO:0016757">
    <property type="term" value="F:glycosyltransferase activity"/>
    <property type="evidence" value="ECO:0007669"/>
    <property type="project" value="InterPro"/>
</dbReference>
<dbReference type="Proteomes" id="UP000000939">
    <property type="component" value="Chromosome"/>
</dbReference>
<keyword evidence="3" id="KW-0808">Transferase</keyword>
<accession>D5V7R3</accession>
<evidence type="ECO:0000313" key="3">
    <source>
        <dbReference type="EMBL" id="ADG94683.1"/>
    </source>
</evidence>
<evidence type="ECO:0000259" key="1">
    <source>
        <dbReference type="Pfam" id="PF00534"/>
    </source>
</evidence>
<dbReference type="eggNOG" id="COG0438">
    <property type="taxonomic scope" value="Bacteria"/>
</dbReference>
<dbReference type="InterPro" id="IPR050194">
    <property type="entry name" value="Glycosyltransferase_grp1"/>
</dbReference>
<dbReference type="HOGENOM" id="CLU_009583_2_0_7"/>
<dbReference type="PANTHER" id="PTHR45947">
    <property type="entry name" value="SULFOQUINOVOSYL TRANSFERASE SQD2"/>
    <property type="match status" value="1"/>
</dbReference>
<dbReference type="KEGG" id="ant:Arnit_3035"/>
<dbReference type="RefSeq" id="WP_013136828.1">
    <property type="nucleotide sequence ID" value="NC_014166.1"/>
</dbReference>
<feature type="domain" description="Glycosyl transferase family 1" evidence="1">
    <location>
        <begin position="199"/>
        <end position="354"/>
    </location>
</feature>
<protein>
    <submittedName>
        <fullName evidence="3">Glycosyl transferase group 1</fullName>
    </submittedName>
</protein>
<dbReference type="Pfam" id="PF13439">
    <property type="entry name" value="Glyco_transf_4"/>
    <property type="match status" value="1"/>
</dbReference>
<dbReference type="Gene3D" id="3.40.50.2000">
    <property type="entry name" value="Glycogen Phosphorylase B"/>
    <property type="match status" value="2"/>
</dbReference>
<organism evidence="3 4">
    <name type="scientific">Arcobacter nitrofigilis (strain ATCC 33309 / DSM 7299 / CCUG 15893 / LMG 7604 / NCTC 12251 / CI)</name>
    <name type="common">Campylobacter nitrofigilis</name>
    <dbReference type="NCBI Taxonomy" id="572480"/>
    <lineage>
        <taxon>Bacteria</taxon>
        <taxon>Pseudomonadati</taxon>
        <taxon>Campylobacterota</taxon>
        <taxon>Epsilonproteobacteria</taxon>
        <taxon>Campylobacterales</taxon>
        <taxon>Arcobacteraceae</taxon>
        <taxon>Arcobacter</taxon>
    </lineage>
</organism>
<dbReference type="OrthoDB" id="9802525at2"/>
<dbReference type="Pfam" id="PF00534">
    <property type="entry name" value="Glycos_transf_1"/>
    <property type="match status" value="1"/>
</dbReference>
<evidence type="ECO:0000259" key="2">
    <source>
        <dbReference type="Pfam" id="PF13439"/>
    </source>
</evidence>
<dbReference type="STRING" id="572480.Arnit_3035"/>
<keyword evidence="4" id="KW-1185">Reference proteome</keyword>
<dbReference type="SUPFAM" id="SSF53756">
    <property type="entry name" value="UDP-Glycosyltransferase/glycogen phosphorylase"/>
    <property type="match status" value="1"/>
</dbReference>